<dbReference type="PANTHER" id="PTHR33726">
    <property type="entry name" value="TRANSMEMBRANE PROTEIN"/>
    <property type="match status" value="1"/>
</dbReference>
<dbReference type="Proteomes" id="UP000316621">
    <property type="component" value="Chromosome 2"/>
</dbReference>
<keyword evidence="1" id="KW-1133">Transmembrane helix</keyword>
<organism evidence="2 3">
    <name type="scientific">Papaver somniferum</name>
    <name type="common">Opium poppy</name>
    <dbReference type="NCBI Taxonomy" id="3469"/>
    <lineage>
        <taxon>Eukaryota</taxon>
        <taxon>Viridiplantae</taxon>
        <taxon>Streptophyta</taxon>
        <taxon>Embryophyta</taxon>
        <taxon>Tracheophyta</taxon>
        <taxon>Spermatophyta</taxon>
        <taxon>Magnoliopsida</taxon>
        <taxon>Ranunculales</taxon>
        <taxon>Papaveraceae</taxon>
        <taxon>Papaveroideae</taxon>
        <taxon>Papaver</taxon>
    </lineage>
</organism>
<gene>
    <name evidence="2" type="ORF">C5167_017135</name>
</gene>
<keyword evidence="1" id="KW-0472">Membrane</keyword>
<proteinExistence type="predicted"/>
<keyword evidence="3" id="KW-1185">Reference proteome</keyword>
<sequence>MGRRWNFSGFGWPGFEFPMNSSFLRWRPDFSFSYISSWWSETDYLRWPDFNYFNIVDSVVWSFITAVESLALVAMLCFFFVFCGCTL</sequence>
<dbReference type="EMBL" id="CM010716">
    <property type="protein sequence ID" value="RZC48706.1"/>
    <property type="molecule type" value="Genomic_DNA"/>
</dbReference>
<dbReference type="AlphaFoldDB" id="A0A4Y7IKR9"/>
<keyword evidence="1" id="KW-0812">Transmembrane</keyword>
<dbReference type="Gramene" id="RZC48706">
    <property type="protein sequence ID" value="RZC48706"/>
    <property type="gene ID" value="C5167_017135"/>
</dbReference>
<evidence type="ECO:0000313" key="2">
    <source>
        <dbReference type="EMBL" id="RZC48706.1"/>
    </source>
</evidence>
<dbReference type="PANTHER" id="PTHR33726:SF3">
    <property type="entry name" value="TRANSMEMBRANE PROTEIN"/>
    <property type="match status" value="1"/>
</dbReference>
<reference evidence="2 3" key="1">
    <citation type="journal article" date="2018" name="Science">
        <title>The opium poppy genome and morphinan production.</title>
        <authorList>
            <person name="Guo L."/>
            <person name="Winzer T."/>
            <person name="Yang X."/>
            <person name="Li Y."/>
            <person name="Ning Z."/>
            <person name="He Z."/>
            <person name="Teodor R."/>
            <person name="Lu Y."/>
            <person name="Bowser T.A."/>
            <person name="Graham I.A."/>
            <person name="Ye K."/>
        </authorList>
    </citation>
    <scope>NUCLEOTIDE SEQUENCE [LARGE SCALE GENOMIC DNA]</scope>
    <source>
        <strain evidence="3">cv. HN1</strain>
        <tissue evidence="2">Leaves</tissue>
    </source>
</reference>
<protein>
    <submittedName>
        <fullName evidence="2">Uncharacterized protein</fullName>
    </submittedName>
</protein>
<evidence type="ECO:0000313" key="3">
    <source>
        <dbReference type="Proteomes" id="UP000316621"/>
    </source>
</evidence>
<evidence type="ECO:0000256" key="1">
    <source>
        <dbReference type="SAM" id="Phobius"/>
    </source>
</evidence>
<accession>A0A4Y7IKR9</accession>
<name>A0A4Y7IKR9_PAPSO</name>
<feature type="transmembrane region" description="Helical" evidence="1">
    <location>
        <begin position="59"/>
        <end position="83"/>
    </location>
</feature>
<dbReference type="OMA" id="SSWAFRW"/>